<feature type="compositionally biased region" description="Polar residues" evidence="1">
    <location>
        <begin position="50"/>
        <end position="60"/>
    </location>
</feature>
<feature type="region of interest" description="Disordered" evidence="1">
    <location>
        <begin position="179"/>
        <end position="199"/>
    </location>
</feature>
<feature type="compositionally biased region" description="Basic and acidic residues" evidence="1">
    <location>
        <begin position="897"/>
        <end position="932"/>
    </location>
</feature>
<reference evidence="2 3" key="1">
    <citation type="submission" date="2023-12" db="EMBL/GenBank/DDBJ databases">
        <title>A high-quality genome assembly for Dillenia turbinata (Dilleniales).</title>
        <authorList>
            <person name="Chanderbali A."/>
        </authorList>
    </citation>
    <scope>NUCLEOTIDE SEQUENCE [LARGE SCALE GENOMIC DNA]</scope>
    <source>
        <strain evidence="2">LSX21</strain>
        <tissue evidence="2">Leaf</tissue>
    </source>
</reference>
<sequence>MDAYQQPYRFMRPTPPPPPSTTDSQFYPHQPPTQLPPPPQQPPPNPSGPWLSSQFQYQTTPSPSPPPPPPPPQTASYHSDQFYPPPPQSSYPPPHQNPLPPYPAQPSHSHYPPPPRPHSNYPPPPYPSQPYHQVNQEWGNPGWAPRHQGWEYPAPSHEEDWAARARAWAAAKVALENQHPESQFTPTGRPLEQSQYQDQYSQPVYPHYADVQQGPHHTSDYQFSAPAAPSYRPVAVHLQDSASFSSGSSSFVADGHATYKARDGPLAAEVNAALPRQENLPTSPFNHQQEVPSSYSSVTGVEDAADQNEQLYKSLAQEGHHYIQPTLSTVGRSAPMEKSHYAYGSHSAGPINDPADQPLEFASSYNHDQGPNVHSNYMHPDPAGPVRSIDPVTTLPSVHGWAPPVATGVAYPPVPPVVPPGPQHDPSLSVPSPVPGNTTPMFGRNSGPGFQPTVPPVGAPFSLGAGSALHPTAVFPGESYGVSAVSERPKKASIPNWLREEIIKKKTVITPAQEHSREDQSLEDETTDKLVGKDDQADGKSIESSRSAEEDDDDEDYVEAARTAAINQEIKRVLTEVLLKVTDELFDEIATKVLNEDDRTGADHNIAAPDQKKSASPPALLAPKASAKAPVPMIAKDAETKEVDESSSSGAPGDLLGLASYASDDDGDDEIESSKKSGGEKHNIYPSKGAKNSDVHEIVENGVSRAESKELREGQSTKDDYPVRTSPVQTKTNHGVSNKPSSNLVGKDTDSSKTTISRVDKVDIDMGRGLDGSNTSKKALMQSELPGKNDEDSKAMSDMRGKEARNKSDKSDRSESKWGSAAKEKEVENSKTRSKENKDENHKGQDDGHLRNKKQDDRNGSKESSKKQGVKSGGNSNQSDIKKGSSHGVVEDGNAGEGKKRASSKEHSDRKEKRTKDEKDERTRHKSTSDSSRRKRRRSSSGSSRGRNSKDNTSGRASDSSDESSDDSRRKEHSKRRNMSPSPVRSGKRYSSSITHYSPFSLPYCLGQT</sequence>
<feature type="compositionally biased region" description="Low complexity" evidence="1">
    <location>
        <begin position="614"/>
        <end position="630"/>
    </location>
</feature>
<feature type="compositionally biased region" description="Basic and acidic residues" evidence="1">
    <location>
        <begin position="758"/>
        <end position="768"/>
    </location>
</feature>
<organism evidence="2 3">
    <name type="scientific">Dillenia turbinata</name>
    <dbReference type="NCBI Taxonomy" id="194707"/>
    <lineage>
        <taxon>Eukaryota</taxon>
        <taxon>Viridiplantae</taxon>
        <taxon>Streptophyta</taxon>
        <taxon>Embryophyta</taxon>
        <taxon>Tracheophyta</taxon>
        <taxon>Spermatophyta</taxon>
        <taxon>Magnoliopsida</taxon>
        <taxon>eudicotyledons</taxon>
        <taxon>Gunneridae</taxon>
        <taxon>Pentapetalae</taxon>
        <taxon>Dilleniales</taxon>
        <taxon>Dilleniaceae</taxon>
        <taxon>Dillenia</taxon>
    </lineage>
</organism>
<feature type="compositionally biased region" description="Pro residues" evidence="1">
    <location>
        <begin position="83"/>
        <end position="104"/>
    </location>
</feature>
<gene>
    <name evidence="2" type="ORF">RJ641_002755</name>
</gene>
<feature type="compositionally biased region" description="Polar residues" evidence="1">
    <location>
        <begin position="180"/>
        <end position="199"/>
    </location>
</feature>
<feature type="compositionally biased region" description="Pro residues" evidence="1">
    <location>
        <begin position="62"/>
        <end position="73"/>
    </location>
</feature>
<evidence type="ECO:0000313" key="3">
    <source>
        <dbReference type="Proteomes" id="UP001370490"/>
    </source>
</evidence>
<evidence type="ECO:0000313" key="2">
    <source>
        <dbReference type="EMBL" id="KAK6930962.1"/>
    </source>
</evidence>
<feature type="compositionally biased region" description="Basic and acidic residues" evidence="1">
    <location>
        <begin position="672"/>
        <end position="683"/>
    </location>
</feature>
<evidence type="ECO:0000256" key="1">
    <source>
        <dbReference type="SAM" id="MobiDB-lite"/>
    </source>
</evidence>
<dbReference type="InterPro" id="IPR031937">
    <property type="entry name" value="PNISR"/>
</dbReference>
<dbReference type="AlphaFoldDB" id="A0AAN8ZAQ8"/>
<feature type="compositionally biased region" description="Basic and acidic residues" evidence="1">
    <location>
        <begin position="787"/>
        <end position="866"/>
    </location>
</feature>
<feature type="compositionally biased region" description="Pro residues" evidence="1">
    <location>
        <begin position="29"/>
        <end position="47"/>
    </location>
</feature>
<feature type="compositionally biased region" description="Basic and acidic residues" evidence="1">
    <location>
        <begin position="706"/>
        <end position="722"/>
    </location>
</feature>
<dbReference type="Proteomes" id="UP001370490">
    <property type="component" value="Unassembled WGS sequence"/>
</dbReference>
<feature type="compositionally biased region" description="Polar residues" evidence="1">
    <location>
        <begin position="726"/>
        <end position="744"/>
    </location>
</feature>
<dbReference type="Pfam" id="PF15996">
    <property type="entry name" value="PNISR"/>
    <property type="match status" value="1"/>
</dbReference>
<comment type="caution">
    <text evidence="2">The sequence shown here is derived from an EMBL/GenBank/DDBJ whole genome shotgun (WGS) entry which is preliminary data.</text>
</comment>
<feature type="compositionally biased region" description="Basic and acidic residues" evidence="1">
    <location>
        <begin position="527"/>
        <end position="548"/>
    </location>
</feature>
<feature type="region of interest" description="Disordered" evidence="1">
    <location>
        <begin position="1"/>
        <end position="155"/>
    </location>
</feature>
<feature type="compositionally biased region" description="Pro residues" evidence="1">
    <location>
        <begin position="111"/>
        <end position="128"/>
    </location>
</feature>
<feature type="compositionally biased region" description="Polar residues" evidence="1">
    <location>
        <begin position="979"/>
        <end position="998"/>
    </location>
</feature>
<keyword evidence="3" id="KW-1185">Reference proteome</keyword>
<feature type="region of interest" description="Disordered" evidence="1">
    <location>
        <begin position="600"/>
        <end position="1009"/>
    </location>
</feature>
<protein>
    <submittedName>
        <fullName evidence="2">PNN-interacting serine/arginine-rich protein</fullName>
    </submittedName>
</protein>
<name>A0AAN8ZAQ8_9MAGN</name>
<dbReference type="EMBL" id="JBAMMX010000011">
    <property type="protein sequence ID" value="KAK6930962.1"/>
    <property type="molecule type" value="Genomic_DNA"/>
</dbReference>
<feature type="region of interest" description="Disordered" evidence="1">
    <location>
        <begin position="509"/>
        <end position="556"/>
    </location>
</feature>
<proteinExistence type="predicted"/>
<accession>A0AAN8ZAQ8</accession>